<organism evidence="1 2">
    <name type="scientific">Pseudomonas chlororaphis</name>
    <dbReference type="NCBI Taxonomy" id="587753"/>
    <lineage>
        <taxon>Bacteria</taxon>
        <taxon>Pseudomonadati</taxon>
        <taxon>Pseudomonadota</taxon>
        <taxon>Gammaproteobacteria</taxon>
        <taxon>Pseudomonadales</taxon>
        <taxon>Pseudomonadaceae</taxon>
        <taxon>Pseudomonas</taxon>
    </lineage>
</organism>
<gene>
    <name evidence="1" type="ORF">PCL1606_15110</name>
</gene>
<dbReference type="Proteomes" id="UP000032748">
    <property type="component" value="Chromosome"/>
</dbReference>
<accession>A0A0D5XV35</accession>
<evidence type="ECO:0000313" key="2">
    <source>
        <dbReference type="Proteomes" id="UP000032748"/>
    </source>
</evidence>
<evidence type="ECO:0000313" key="1">
    <source>
        <dbReference type="EMBL" id="AKA22966.1"/>
    </source>
</evidence>
<proteinExistence type="predicted"/>
<name>A0A0D5XV35_9PSED</name>
<protein>
    <submittedName>
        <fullName evidence="1">Uncharacterized protein</fullName>
    </submittedName>
</protein>
<sequence>MSVNLKPLKRRHCQTERARRAGAFLQAKKNPKILTFVGLSDFKYC</sequence>
<dbReference type="AlphaFoldDB" id="A0A0D5XV35"/>
<dbReference type="EMBL" id="CP011110">
    <property type="protein sequence ID" value="AKA22966.1"/>
    <property type="molecule type" value="Genomic_DNA"/>
</dbReference>
<reference evidence="1 2" key="1">
    <citation type="journal article" date="2015" name="Mol. Plant Microbe Interact.">
        <title>Comparative Genomic Analysis of Pseudomonas chlororaphis PCL1606 Reveals New Insight into Antifungal Compounds Involved in Biocontrol.</title>
        <authorList>
            <person name="Calderon C.E."/>
            <person name="Ramos C."/>
            <person name="de Vicente A."/>
            <person name="Cazorla F.M."/>
        </authorList>
    </citation>
    <scope>NUCLEOTIDE SEQUENCE [LARGE SCALE GENOMIC DNA]</scope>
    <source>
        <strain evidence="1 2">PCL1606</strain>
    </source>
</reference>
<dbReference type="KEGG" id="pcz:PCL1606_15110"/>